<dbReference type="SUPFAM" id="SSF46785">
    <property type="entry name" value="Winged helix' DNA-binding domain"/>
    <property type="match status" value="1"/>
</dbReference>
<reference evidence="8" key="1">
    <citation type="journal article" date="2019" name="Int. J. Syst. Evol. Microbiol.">
        <title>The Global Catalogue of Microorganisms (GCM) 10K type strain sequencing project: providing services to taxonomists for standard genome sequencing and annotation.</title>
        <authorList>
            <consortium name="The Broad Institute Genomics Platform"/>
            <consortium name="The Broad Institute Genome Sequencing Center for Infectious Disease"/>
            <person name="Wu L."/>
            <person name="Ma J."/>
        </authorList>
    </citation>
    <scope>NUCLEOTIDE SEQUENCE [LARGE SCALE GENOMIC DNA]</scope>
    <source>
        <strain evidence="8">CGMCC 1.8859</strain>
    </source>
</reference>
<keyword evidence="6" id="KW-0804">Transcription</keyword>
<protein>
    <submittedName>
        <fullName evidence="7">Transcriptional repressor</fullName>
    </submittedName>
</protein>
<dbReference type="InterPro" id="IPR036388">
    <property type="entry name" value="WH-like_DNA-bd_sf"/>
</dbReference>
<gene>
    <name evidence="7" type="ORF">GCM10010970_22150</name>
</gene>
<evidence type="ECO:0000256" key="6">
    <source>
        <dbReference type="ARBA" id="ARBA00023163"/>
    </source>
</evidence>
<dbReference type="PANTHER" id="PTHR33202">
    <property type="entry name" value="ZINC UPTAKE REGULATION PROTEIN"/>
    <property type="match status" value="1"/>
</dbReference>
<dbReference type="EMBL" id="BMLX01000002">
    <property type="protein sequence ID" value="GGP21774.1"/>
    <property type="molecule type" value="Genomic_DNA"/>
</dbReference>
<evidence type="ECO:0000256" key="4">
    <source>
        <dbReference type="ARBA" id="ARBA00023015"/>
    </source>
</evidence>
<dbReference type="PANTHER" id="PTHR33202:SF6">
    <property type="entry name" value="ZINC UPTAKE REGULATION PROTEIN"/>
    <property type="match status" value="1"/>
</dbReference>
<evidence type="ECO:0000256" key="1">
    <source>
        <dbReference type="ARBA" id="ARBA00007957"/>
    </source>
</evidence>
<dbReference type="InterPro" id="IPR036390">
    <property type="entry name" value="WH_DNA-bd_sf"/>
</dbReference>
<evidence type="ECO:0000256" key="2">
    <source>
        <dbReference type="ARBA" id="ARBA00022491"/>
    </source>
</evidence>
<keyword evidence="3" id="KW-0862">Zinc</keyword>
<organism evidence="7 8">
    <name type="scientific">Silvimonas iriomotensis</name>
    <dbReference type="NCBI Taxonomy" id="449662"/>
    <lineage>
        <taxon>Bacteria</taxon>
        <taxon>Pseudomonadati</taxon>
        <taxon>Pseudomonadota</taxon>
        <taxon>Betaproteobacteria</taxon>
        <taxon>Neisseriales</taxon>
        <taxon>Chitinibacteraceae</taxon>
        <taxon>Silvimonas</taxon>
    </lineage>
</organism>
<comment type="similarity">
    <text evidence="1">Belongs to the Fur family.</text>
</comment>
<dbReference type="Gene3D" id="1.10.10.10">
    <property type="entry name" value="Winged helix-like DNA-binding domain superfamily/Winged helix DNA-binding domain"/>
    <property type="match status" value="1"/>
</dbReference>
<dbReference type="Proteomes" id="UP000637267">
    <property type="component" value="Unassembled WGS sequence"/>
</dbReference>
<keyword evidence="5" id="KW-0238">DNA-binding</keyword>
<keyword evidence="4" id="KW-0805">Transcription regulation</keyword>
<dbReference type="InterPro" id="IPR043135">
    <property type="entry name" value="Fur_C"/>
</dbReference>
<proteinExistence type="inferred from homology"/>
<dbReference type="RefSeq" id="WP_188694257.1">
    <property type="nucleotide sequence ID" value="NZ_BMLX01000002.1"/>
</dbReference>
<dbReference type="Gene3D" id="3.30.1490.190">
    <property type="match status" value="1"/>
</dbReference>
<evidence type="ECO:0000313" key="7">
    <source>
        <dbReference type="EMBL" id="GGP21774.1"/>
    </source>
</evidence>
<evidence type="ECO:0000313" key="8">
    <source>
        <dbReference type="Proteomes" id="UP000637267"/>
    </source>
</evidence>
<dbReference type="InterPro" id="IPR002481">
    <property type="entry name" value="FUR"/>
</dbReference>
<keyword evidence="2" id="KW-0678">Repressor</keyword>
<sequence length="165" mass="18636">MNTQEFLDYAEDRCREHGTRLTTIRRQVLEHIVEQPGYSKAYDVLEALRPETASLTPPTIYRALEFLEAEGLVHRLEVVNGYVACQQHDHTHETLFIICPCCGKVAEARGDTYAAFFKGILVDNGFGAVPQHLEVKAYCNECQATGATCVHENMAPHRHHHGHDH</sequence>
<name>A0ABQ2PAQ5_9NEIS</name>
<accession>A0ABQ2PAQ5</accession>
<comment type="caution">
    <text evidence="7">The sequence shown here is derived from an EMBL/GenBank/DDBJ whole genome shotgun (WGS) entry which is preliminary data.</text>
</comment>
<evidence type="ECO:0000256" key="5">
    <source>
        <dbReference type="ARBA" id="ARBA00023125"/>
    </source>
</evidence>
<keyword evidence="8" id="KW-1185">Reference proteome</keyword>
<evidence type="ECO:0000256" key="3">
    <source>
        <dbReference type="ARBA" id="ARBA00022833"/>
    </source>
</evidence>
<dbReference type="Pfam" id="PF01475">
    <property type="entry name" value="FUR"/>
    <property type="match status" value="1"/>
</dbReference>